<accession>A0A6A7BED4</accession>
<gene>
    <name evidence="1" type="ORF">T440DRAFT_30253</name>
</gene>
<name>A0A6A7BED4_9PLEO</name>
<dbReference type="Proteomes" id="UP000799423">
    <property type="component" value="Unassembled WGS sequence"/>
</dbReference>
<evidence type="ECO:0000313" key="1">
    <source>
        <dbReference type="EMBL" id="KAF2852548.1"/>
    </source>
</evidence>
<protein>
    <submittedName>
        <fullName evidence="1">Uncharacterized protein</fullName>
    </submittedName>
</protein>
<dbReference type="EMBL" id="MU006298">
    <property type="protein sequence ID" value="KAF2852548.1"/>
    <property type="molecule type" value="Genomic_DNA"/>
</dbReference>
<reference evidence="1" key="1">
    <citation type="submission" date="2020-01" db="EMBL/GenBank/DDBJ databases">
        <authorList>
            <consortium name="DOE Joint Genome Institute"/>
            <person name="Haridas S."/>
            <person name="Albert R."/>
            <person name="Binder M."/>
            <person name="Bloem J."/>
            <person name="Labutti K."/>
            <person name="Salamov A."/>
            <person name="Andreopoulos B."/>
            <person name="Baker S.E."/>
            <person name="Barry K."/>
            <person name="Bills G."/>
            <person name="Bluhm B.H."/>
            <person name="Cannon C."/>
            <person name="Castanera R."/>
            <person name="Culley D.E."/>
            <person name="Daum C."/>
            <person name="Ezra D."/>
            <person name="Gonzalez J.B."/>
            <person name="Henrissat B."/>
            <person name="Kuo A."/>
            <person name="Liang C."/>
            <person name="Lipzen A."/>
            <person name="Lutzoni F."/>
            <person name="Magnuson J."/>
            <person name="Mondo S."/>
            <person name="Nolan M."/>
            <person name="Ohm R."/>
            <person name="Pangilinan J."/>
            <person name="Park H.-J."/>
            <person name="Ramirez L."/>
            <person name="Alfaro M."/>
            <person name="Sun H."/>
            <person name="Tritt A."/>
            <person name="Yoshinaga Y."/>
            <person name="Zwiers L.-H."/>
            <person name="Turgeon B.G."/>
            <person name="Goodwin S.B."/>
            <person name="Spatafora J.W."/>
            <person name="Crous P.W."/>
            <person name="Grigoriev I.V."/>
        </authorList>
    </citation>
    <scope>NUCLEOTIDE SEQUENCE</scope>
    <source>
        <strain evidence="1">IPT5</strain>
    </source>
</reference>
<proteinExistence type="predicted"/>
<sequence>MDEIAVMCVFAPTTAAMFLFVAARTRLAGCVMLRLQKVCRQINLAPASRASGSHSGVSFEAEGEWERRFVCIVTNHPTCCCAVDGIVVRNDCLFVCLFVCL</sequence>
<evidence type="ECO:0000313" key="2">
    <source>
        <dbReference type="Proteomes" id="UP000799423"/>
    </source>
</evidence>
<dbReference type="AlphaFoldDB" id="A0A6A7BED4"/>
<organism evidence="1 2">
    <name type="scientific">Plenodomus tracheiphilus IPT5</name>
    <dbReference type="NCBI Taxonomy" id="1408161"/>
    <lineage>
        <taxon>Eukaryota</taxon>
        <taxon>Fungi</taxon>
        <taxon>Dikarya</taxon>
        <taxon>Ascomycota</taxon>
        <taxon>Pezizomycotina</taxon>
        <taxon>Dothideomycetes</taxon>
        <taxon>Pleosporomycetidae</taxon>
        <taxon>Pleosporales</taxon>
        <taxon>Pleosporineae</taxon>
        <taxon>Leptosphaeriaceae</taxon>
        <taxon>Plenodomus</taxon>
    </lineage>
</organism>
<keyword evidence="2" id="KW-1185">Reference proteome</keyword>